<evidence type="ECO:0000313" key="3">
    <source>
        <dbReference type="Proteomes" id="UP000321580"/>
    </source>
</evidence>
<keyword evidence="1" id="KW-0812">Transmembrane</keyword>
<keyword evidence="1" id="KW-1133">Transmembrane helix</keyword>
<organism evidence="2 3">
    <name type="scientific">Phaeodactylibacter luteus</name>
    <dbReference type="NCBI Taxonomy" id="1564516"/>
    <lineage>
        <taxon>Bacteria</taxon>
        <taxon>Pseudomonadati</taxon>
        <taxon>Bacteroidota</taxon>
        <taxon>Saprospiria</taxon>
        <taxon>Saprospirales</taxon>
        <taxon>Haliscomenobacteraceae</taxon>
        <taxon>Phaeodactylibacter</taxon>
    </lineage>
</organism>
<dbReference type="EMBL" id="VOOR01000045">
    <property type="protein sequence ID" value="TXB61799.1"/>
    <property type="molecule type" value="Genomic_DNA"/>
</dbReference>
<evidence type="ECO:0000256" key="1">
    <source>
        <dbReference type="SAM" id="Phobius"/>
    </source>
</evidence>
<reference evidence="2 3" key="1">
    <citation type="submission" date="2019-08" db="EMBL/GenBank/DDBJ databases">
        <title>Genome of Phaeodactylibacter luteus.</title>
        <authorList>
            <person name="Bowman J.P."/>
        </authorList>
    </citation>
    <scope>NUCLEOTIDE SEQUENCE [LARGE SCALE GENOMIC DNA]</scope>
    <source>
        <strain evidence="2 3">KCTC 42180</strain>
    </source>
</reference>
<evidence type="ECO:0000313" key="2">
    <source>
        <dbReference type="EMBL" id="TXB61799.1"/>
    </source>
</evidence>
<dbReference type="AlphaFoldDB" id="A0A5C6RIK1"/>
<keyword evidence="1" id="KW-0472">Membrane</keyword>
<dbReference type="RefSeq" id="WP_147168841.1">
    <property type="nucleotide sequence ID" value="NZ_VOOR01000045.1"/>
</dbReference>
<proteinExistence type="predicted"/>
<comment type="caution">
    <text evidence="2">The sequence shown here is derived from an EMBL/GenBank/DDBJ whole genome shotgun (WGS) entry which is preliminary data.</text>
</comment>
<protein>
    <submittedName>
        <fullName evidence="2">Uncharacterized protein</fullName>
    </submittedName>
</protein>
<sequence length="59" mass="7314">MKLIMGYQSRKRNIKSRREKYQETVRNTRLVFLFLGIGLAVYFLMNRHSIWAYLKTYFY</sequence>
<dbReference type="Proteomes" id="UP000321580">
    <property type="component" value="Unassembled WGS sequence"/>
</dbReference>
<feature type="transmembrane region" description="Helical" evidence="1">
    <location>
        <begin position="27"/>
        <end position="45"/>
    </location>
</feature>
<keyword evidence="3" id="KW-1185">Reference proteome</keyword>
<accession>A0A5C6RIK1</accession>
<gene>
    <name evidence="2" type="ORF">FRY97_17385</name>
</gene>
<name>A0A5C6RIK1_9BACT</name>